<dbReference type="InterPro" id="IPR050857">
    <property type="entry name" value="D-2-hydroxyacid_DH"/>
</dbReference>
<evidence type="ECO:0000313" key="6">
    <source>
        <dbReference type="Proteomes" id="UP000317550"/>
    </source>
</evidence>
<dbReference type="GO" id="GO:0016616">
    <property type="term" value="F:oxidoreductase activity, acting on the CH-OH group of donors, NAD or NADP as acceptor"/>
    <property type="evidence" value="ECO:0007669"/>
    <property type="project" value="InterPro"/>
</dbReference>
<evidence type="ECO:0000259" key="4">
    <source>
        <dbReference type="Pfam" id="PF02826"/>
    </source>
</evidence>
<dbReference type="Gene3D" id="3.40.50.720">
    <property type="entry name" value="NAD(P)-binding Rossmann-like Domain"/>
    <property type="match status" value="2"/>
</dbReference>
<dbReference type="InterPro" id="IPR036291">
    <property type="entry name" value="NAD(P)-bd_dom_sf"/>
</dbReference>
<dbReference type="AlphaFoldDB" id="A0A516SHF5"/>
<evidence type="ECO:0000256" key="2">
    <source>
        <dbReference type="ARBA" id="ARBA00023002"/>
    </source>
</evidence>
<accession>A0A516SHF5</accession>
<dbReference type="InterPro" id="IPR006140">
    <property type="entry name" value="D-isomer_DH_NAD-bd"/>
</dbReference>
<evidence type="ECO:0000313" key="5">
    <source>
        <dbReference type="EMBL" id="QDQ27589.1"/>
    </source>
</evidence>
<comment type="similarity">
    <text evidence="1">Belongs to the D-isomer specific 2-hydroxyacid dehydrogenase family.</text>
</comment>
<dbReference type="PANTHER" id="PTHR42789:SF1">
    <property type="entry name" value="D-ISOMER SPECIFIC 2-HYDROXYACID DEHYDROGENASE FAMILY PROTEIN (AFU_ORTHOLOGUE AFUA_6G10090)"/>
    <property type="match status" value="1"/>
</dbReference>
<proteinExistence type="inferred from homology"/>
<gene>
    <name evidence="5" type="ORF">FNU76_15185</name>
</gene>
<dbReference type="SUPFAM" id="SSF51735">
    <property type="entry name" value="NAD(P)-binding Rossmann-fold domains"/>
    <property type="match status" value="1"/>
</dbReference>
<sequence>MRILIPDDYALACQGLDCLRKLQDHQLTILDDLSRDPSADAMLAEAECLLLIRERTQVDAEFLRRTPHLKVISQTGKLARNIDLDACAAAGVAVVDSIGSPHAPAELAWLLMMAARRQFVSNVNALYQGQWQGPMGRIMRGQTLGILGFGKIGKLVAGYAHAFGMRVMVWGSERARTEAQACGYEAAPSRQAFFASADILSLHLRLVEGTERSVTATDLARMKPDALLVNISRAELIEQGALEAALRAGHPGFAALDVFEAEPIYAVDHPLLQMPNVLCTPHMGYVERDSYELYLSSAIDKLLQVLAGDGSQVLNGVCPEAPRQ</sequence>
<evidence type="ECO:0000256" key="3">
    <source>
        <dbReference type="ARBA" id="ARBA00023027"/>
    </source>
</evidence>
<keyword evidence="2" id="KW-0560">Oxidoreductase</keyword>
<evidence type="ECO:0000256" key="1">
    <source>
        <dbReference type="ARBA" id="ARBA00005854"/>
    </source>
</evidence>
<dbReference type="EMBL" id="CP041730">
    <property type="protein sequence ID" value="QDQ27589.1"/>
    <property type="molecule type" value="Genomic_DNA"/>
</dbReference>
<dbReference type="RefSeq" id="WP_144278982.1">
    <property type="nucleotide sequence ID" value="NZ_CP041730.1"/>
</dbReference>
<dbReference type="GO" id="GO:0051287">
    <property type="term" value="F:NAD binding"/>
    <property type="evidence" value="ECO:0007669"/>
    <property type="project" value="InterPro"/>
</dbReference>
<dbReference type="Pfam" id="PF02826">
    <property type="entry name" value="2-Hacid_dh_C"/>
    <property type="match status" value="1"/>
</dbReference>
<name>A0A516SHF5_9NEIS</name>
<feature type="domain" description="D-isomer specific 2-hydroxyacid dehydrogenase NAD-binding" evidence="4">
    <location>
        <begin position="111"/>
        <end position="284"/>
    </location>
</feature>
<dbReference type="CDD" id="cd12169">
    <property type="entry name" value="PGDH_like_1"/>
    <property type="match status" value="1"/>
</dbReference>
<protein>
    <submittedName>
        <fullName evidence="5">D-2-hydroxyacid dehydrogenase family protein</fullName>
    </submittedName>
</protein>
<reference evidence="6" key="1">
    <citation type="submission" date="2019-07" db="EMBL/GenBank/DDBJ databases">
        <title>Chitinimonas sp. nov., isolated from Ny-Alesund, arctica soil.</title>
        <authorList>
            <person name="Xu Q."/>
            <person name="Peng F."/>
        </authorList>
    </citation>
    <scope>NUCLEOTIDE SEQUENCE [LARGE SCALE GENOMIC DNA]</scope>
    <source>
        <strain evidence="6">R3-44</strain>
    </source>
</reference>
<dbReference type="KEGG" id="cari:FNU76_15185"/>
<dbReference type="Proteomes" id="UP000317550">
    <property type="component" value="Chromosome"/>
</dbReference>
<dbReference type="OrthoDB" id="4324715at2"/>
<dbReference type="PANTHER" id="PTHR42789">
    <property type="entry name" value="D-ISOMER SPECIFIC 2-HYDROXYACID DEHYDROGENASE FAMILY PROTEIN (AFU_ORTHOLOGUE AFUA_6G10090)"/>
    <property type="match status" value="1"/>
</dbReference>
<dbReference type="SUPFAM" id="SSF52283">
    <property type="entry name" value="Formate/glycerate dehydrogenase catalytic domain-like"/>
    <property type="match status" value="1"/>
</dbReference>
<keyword evidence="3" id="KW-0520">NAD</keyword>
<organism evidence="5 6">
    <name type="scientific">Chitinimonas arctica</name>
    <dbReference type="NCBI Taxonomy" id="2594795"/>
    <lineage>
        <taxon>Bacteria</taxon>
        <taxon>Pseudomonadati</taxon>
        <taxon>Pseudomonadota</taxon>
        <taxon>Betaproteobacteria</taxon>
        <taxon>Neisseriales</taxon>
        <taxon>Chitinibacteraceae</taxon>
        <taxon>Chitinimonas</taxon>
    </lineage>
</organism>
<keyword evidence="6" id="KW-1185">Reference proteome</keyword>